<dbReference type="InterPro" id="IPR011049">
    <property type="entry name" value="Serralysin-like_metalloprot_C"/>
</dbReference>
<evidence type="ECO:0000256" key="1">
    <source>
        <dbReference type="ARBA" id="ARBA00004613"/>
    </source>
</evidence>
<dbReference type="PRINTS" id="PR00313">
    <property type="entry name" value="CABNDNGRPT"/>
</dbReference>
<keyword evidence="2" id="KW-0964">Secreted</keyword>
<dbReference type="GO" id="GO:0005576">
    <property type="term" value="C:extracellular region"/>
    <property type="evidence" value="ECO:0007669"/>
    <property type="project" value="UniProtKB-SubCell"/>
</dbReference>
<comment type="caution">
    <text evidence="3">The sequence shown here is derived from an EMBL/GenBank/DDBJ whole genome shotgun (WGS) entry which is preliminary data.</text>
</comment>
<dbReference type="PANTHER" id="PTHR38340:SF1">
    <property type="entry name" value="S-LAYER PROTEIN"/>
    <property type="match status" value="1"/>
</dbReference>
<dbReference type="Proteomes" id="UP000299794">
    <property type="component" value="Unassembled WGS sequence"/>
</dbReference>
<proteinExistence type="predicted"/>
<dbReference type="EMBL" id="BJCD01000044">
    <property type="protein sequence ID" value="GDZ94498.1"/>
    <property type="molecule type" value="Genomic_DNA"/>
</dbReference>
<gene>
    <name evidence="3" type="ORF">PA905_24540</name>
</gene>
<protein>
    <recommendedName>
        <fullName evidence="5">Hemolysin-type calcium-binding region protein</fullName>
    </recommendedName>
</protein>
<dbReference type="Pfam" id="PF00353">
    <property type="entry name" value="HemolysinCabind"/>
    <property type="match status" value="2"/>
</dbReference>
<organism evidence="3 4">
    <name type="scientific">Planktothrix agardhii CCAP 1459/11A</name>
    <dbReference type="NCBI Taxonomy" id="282420"/>
    <lineage>
        <taxon>Bacteria</taxon>
        <taxon>Bacillati</taxon>
        <taxon>Cyanobacteriota</taxon>
        <taxon>Cyanophyceae</taxon>
        <taxon>Oscillatoriophycideae</taxon>
        <taxon>Oscillatoriales</taxon>
        <taxon>Microcoleaceae</taxon>
        <taxon>Planktothrix</taxon>
    </lineage>
</organism>
<comment type="subcellular location">
    <subcellularLocation>
        <location evidence="1">Secreted</location>
    </subcellularLocation>
</comment>
<sequence>MHGGFGGAVLYSLLIRDFKHNSNRIAIGADVIYGSPGNDLLFGGKGDDVLIGESGKNQVFGNLGSDLLFGGNDSDSLFGGQGIDLLAGGGGNDYVSGDLGDDFIAGIDVNSTTPGAGEIDTLVGGAGLDGFYLGSSDSSTYYAAGGLTDFAFISDFTVGQDYFAYKTNDVITFKDLTLSGYGTGAGIYVNKSGLEELIAFLPGVQANQLNLNTDFKPI</sequence>
<dbReference type="Gene3D" id="2.150.10.10">
    <property type="entry name" value="Serralysin-like metalloprotease, C-terminal"/>
    <property type="match status" value="1"/>
</dbReference>
<accession>A0A4P5ZEM1</accession>
<evidence type="ECO:0000313" key="3">
    <source>
        <dbReference type="EMBL" id="GDZ94498.1"/>
    </source>
</evidence>
<reference evidence="4" key="1">
    <citation type="submission" date="2019-02" db="EMBL/GenBank/DDBJ databases">
        <title>Draft genome sequence of Planktothrix agardhii NIES-905.</title>
        <authorList>
            <person name="Yamaguchi H."/>
            <person name="Suzuki S."/>
            <person name="Kawachi M."/>
        </authorList>
    </citation>
    <scope>NUCLEOTIDE SEQUENCE [LARGE SCALE GENOMIC DNA]</scope>
    <source>
        <strain evidence="4">CCAP 1459/11A</strain>
    </source>
</reference>
<dbReference type="InterPro" id="IPR001343">
    <property type="entry name" value="Hemolysn_Ca-bd"/>
</dbReference>
<dbReference type="AlphaFoldDB" id="A0A4P5ZEM1"/>
<dbReference type="GO" id="GO:0005509">
    <property type="term" value="F:calcium ion binding"/>
    <property type="evidence" value="ECO:0007669"/>
    <property type="project" value="InterPro"/>
</dbReference>
<dbReference type="InterPro" id="IPR050557">
    <property type="entry name" value="RTX_toxin/Mannuronan_C5-epim"/>
</dbReference>
<name>A0A4P5ZEM1_PLAAG</name>
<evidence type="ECO:0000256" key="2">
    <source>
        <dbReference type="ARBA" id="ARBA00022525"/>
    </source>
</evidence>
<evidence type="ECO:0008006" key="5">
    <source>
        <dbReference type="Google" id="ProtNLM"/>
    </source>
</evidence>
<dbReference type="PANTHER" id="PTHR38340">
    <property type="entry name" value="S-LAYER PROTEIN"/>
    <property type="match status" value="1"/>
</dbReference>
<evidence type="ECO:0000313" key="4">
    <source>
        <dbReference type="Proteomes" id="UP000299794"/>
    </source>
</evidence>
<dbReference type="SUPFAM" id="SSF51120">
    <property type="entry name" value="beta-Roll"/>
    <property type="match status" value="1"/>
</dbReference>